<reference evidence="4 5" key="1">
    <citation type="submission" date="2017-06" db="EMBL/GenBank/DDBJ databases">
        <title>Ant-infecting Ophiocordyceps genomes reveal a high diversity of potential behavioral manipulation genes and a possible major role for enterotoxins.</title>
        <authorList>
            <person name="De Bekker C."/>
            <person name="Evans H.C."/>
            <person name="Brachmann A."/>
            <person name="Hughes D.P."/>
        </authorList>
    </citation>
    <scope>NUCLEOTIDE SEQUENCE [LARGE SCALE GENOMIC DNA]</scope>
    <source>
        <strain evidence="4 5">Map64</strain>
    </source>
</reference>
<evidence type="ECO:0000256" key="1">
    <source>
        <dbReference type="SAM" id="MobiDB-lite"/>
    </source>
</evidence>
<dbReference type="OrthoDB" id="1858978at2759"/>
<evidence type="ECO:0000256" key="2">
    <source>
        <dbReference type="SAM" id="SignalP"/>
    </source>
</evidence>
<protein>
    <recommendedName>
        <fullName evidence="3">Neprosin PEP catalytic domain-containing protein</fullName>
    </recommendedName>
</protein>
<proteinExistence type="predicted"/>
<gene>
    <name evidence="4" type="ORF">CDD81_1561</name>
</gene>
<dbReference type="EMBL" id="NJET01000141">
    <property type="protein sequence ID" value="PHH60556.1"/>
    <property type="molecule type" value="Genomic_DNA"/>
</dbReference>
<feature type="region of interest" description="Disordered" evidence="1">
    <location>
        <begin position="46"/>
        <end position="80"/>
    </location>
</feature>
<dbReference type="STRING" id="1399860.A0A2C5XYQ5"/>
<name>A0A2C5XYQ5_9HYPO</name>
<evidence type="ECO:0000313" key="4">
    <source>
        <dbReference type="EMBL" id="PHH60556.1"/>
    </source>
</evidence>
<comment type="caution">
    <text evidence="4">The sequence shown here is derived from an EMBL/GenBank/DDBJ whole genome shotgun (WGS) entry which is preliminary data.</text>
</comment>
<keyword evidence="5" id="KW-1185">Reference proteome</keyword>
<sequence length="354" mass="37601">MKYSLTLAALSLVSASPLSDIQSSSTDSLGRTITCITPESQVANRILASKPPPPSTSANKTLSTSNAPCPRGTVPRLQPNYVSSRHNSLLGRAERVAQGEAQHAGATTFAGVSNHGGGGTFFAIEPRMPANSAGTSVLQMALSHAAGTGNHRQQTVEAGITMMPLQFPVPIFFTYFTTAAHASDADGIGGYNGDQQGWVQVDDDVYPGIEVDAIKMDDEISINYVLFQGNWWLWAQDRYIGYYPGSLFGGSLSSGAEQISLFGEVFNRGGVSTGIPMGTGVVPTPSQNEQEPTCNKAAHIRNAFYIDAQDERLDFDGAPIVNDQPQLYGVETHFKSPTQWKSYICVGGGGGGDN</sequence>
<dbReference type="PANTHER" id="PTHR31589:SF223">
    <property type="entry name" value="PROTEIN, PUTATIVE (DUF239)-RELATED"/>
    <property type="match status" value="1"/>
</dbReference>
<dbReference type="Proteomes" id="UP000226192">
    <property type="component" value="Unassembled WGS sequence"/>
</dbReference>
<accession>A0A2C5XYQ5</accession>
<organism evidence="4 5">
    <name type="scientific">Ophiocordyceps australis</name>
    <dbReference type="NCBI Taxonomy" id="1399860"/>
    <lineage>
        <taxon>Eukaryota</taxon>
        <taxon>Fungi</taxon>
        <taxon>Dikarya</taxon>
        <taxon>Ascomycota</taxon>
        <taxon>Pezizomycotina</taxon>
        <taxon>Sordariomycetes</taxon>
        <taxon>Hypocreomycetidae</taxon>
        <taxon>Hypocreales</taxon>
        <taxon>Ophiocordycipitaceae</taxon>
        <taxon>Ophiocordyceps</taxon>
    </lineage>
</organism>
<dbReference type="AlphaFoldDB" id="A0A2C5XYQ5"/>
<evidence type="ECO:0000313" key="5">
    <source>
        <dbReference type="Proteomes" id="UP000226192"/>
    </source>
</evidence>
<feature type="domain" description="Neprosin PEP catalytic" evidence="3">
    <location>
        <begin position="95"/>
        <end position="354"/>
    </location>
</feature>
<dbReference type="InterPro" id="IPR004314">
    <property type="entry name" value="Neprosin"/>
</dbReference>
<evidence type="ECO:0000259" key="3">
    <source>
        <dbReference type="PROSITE" id="PS52045"/>
    </source>
</evidence>
<dbReference type="InterPro" id="IPR053168">
    <property type="entry name" value="Glutamic_endopeptidase"/>
</dbReference>
<dbReference type="PANTHER" id="PTHR31589">
    <property type="entry name" value="PROTEIN, PUTATIVE (DUF239)-RELATED-RELATED"/>
    <property type="match status" value="1"/>
</dbReference>
<dbReference type="Pfam" id="PF03080">
    <property type="entry name" value="Neprosin"/>
    <property type="match status" value="1"/>
</dbReference>
<feature type="signal peptide" evidence="2">
    <location>
        <begin position="1"/>
        <end position="15"/>
    </location>
</feature>
<keyword evidence="2" id="KW-0732">Signal</keyword>
<feature type="chain" id="PRO_5012971132" description="Neprosin PEP catalytic domain-containing protein" evidence="2">
    <location>
        <begin position="16"/>
        <end position="354"/>
    </location>
</feature>
<feature type="compositionally biased region" description="Polar residues" evidence="1">
    <location>
        <begin position="56"/>
        <end position="67"/>
    </location>
</feature>
<dbReference type="PROSITE" id="PS52045">
    <property type="entry name" value="NEPROSIN_PEP_CD"/>
    <property type="match status" value="1"/>
</dbReference>